<dbReference type="InterPro" id="IPR000058">
    <property type="entry name" value="Znf_AN1"/>
</dbReference>
<dbReference type="SMART" id="SM00259">
    <property type="entry name" value="ZnF_A20"/>
    <property type="match status" value="1"/>
</dbReference>
<dbReference type="GO" id="GO:0003677">
    <property type="term" value="F:DNA binding"/>
    <property type="evidence" value="ECO:0007669"/>
    <property type="project" value="InterPro"/>
</dbReference>
<dbReference type="PROSITE" id="PS51036">
    <property type="entry name" value="ZF_A20"/>
    <property type="match status" value="1"/>
</dbReference>
<gene>
    <name evidence="5" type="ORF">KVV02_002194</name>
</gene>
<dbReference type="EMBL" id="JAIFTL010000073">
    <property type="protein sequence ID" value="KAG9324247.1"/>
    <property type="molecule type" value="Genomic_DNA"/>
</dbReference>
<proteinExistence type="predicted"/>
<dbReference type="Proteomes" id="UP000717515">
    <property type="component" value="Unassembled WGS sequence"/>
</dbReference>
<dbReference type="Pfam" id="PF01754">
    <property type="entry name" value="zf-A20"/>
    <property type="match status" value="1"/>
</dbReference>
<reference evidence="5" key="1">
    <citation type="submission" date="2021-07" db="EMBL/GenBank/DDBJ databases">
        <title>Draft genome of Mortierella alpina, strain LL118, isolated from an aspen leaf litter sample.</title>
        <authorList>
            <person name="Yang S."/>
            <person name="Vinatzer B.A."/>
        </authorList>
    </citation>
    <scope>NUCLEOTIDE SEQUENCE</scope>
    <source>
        <strain evidence="5">LL118</strain>
    </source>
</reference>
<keyword evidence="2" id="KW-0863">Zinc-finger</keyword>
<dbReference type="AlphaFoldDB" id="A0A9P8CY82"/>
<evidence type="ECO:0000313" key="5">
    <source>
        <dbReference type="EMBL" id="KAG9324247.1"/>
    </source>
</evidence>
<evidence type="ECO:0000256" key="1">
    <source>
        <dbReference type="ARBA" id="ARBA00022723"/>
    </source>
</evidence>
<dbReference type="GO" id="GO:0008270">
    <property type="term" value="F:zinc ion binding"/>
    <property type="evidence" value="ECO:0007669"/>
    <property type="project" value="UniProtKB-KW"/>
</dbReference>
<keyword evidence="3" id="KW-0862">Zinc</keyword>
<evidence type="ECO:0000256" key="2">
    <source>
        <dbReference type="ARBA" id="ARBA00022771"/>
    </source>
</evidence>
<dbReference type="Gene3D" id="1.20.5.4770">
    <property type="match status" value="1"/>
</dbReference>
<keyword evidence="1" id="KW-0479">Metal-binding</keyword>
<dbReference type="SUPFAM" id="SSF118310">
    <property type="entry name" value="AN1-like Zinc finger"/>
    <property type="match status" value="1"/>
</dbReference>
<dbReference type="InterPro" id="IPR050652">
    <property type="entry name" value="AN1_A20_ZnFinger"/>
</dbReference>
<comment type="caution">
    <text evidence="5">The sequence shown here is derived from an EMBL/GenBank/DDBJ whole genome shotgun (WGS) entry which is preliminary data.</text>
</comment>
<dbReference type="SUPFAM" id="SSF57716">
    <property type="entry name" value="Glucocorticoid receptor-like (DNA-binding domain)"/>
    <property type="match status" value="1"/>
</dbReference>
<dbReference type="Gene3D" id="4.10.1110.10">
    <property type="entry name" value="AN1-like Zinc finger"/>
    <property type="match status" value="1"/>
</dbReference>
<dbReference type="InterPro" id="IPR002653">
    <property type="entry name" value="Znf_A20"/>
</dbReference>
<organism evidence="5 6">
    <name type="scientific">Mortierella alpina</name>
    <name type="common">Oleaginous fungus</name>
    <name type="synonym">Mortierella renispora</name>
    <dbReference type="NCBI Taxonomy" id="64518"/>
    <lineage>
        <taxon>Eukaryota</taxon>
        <taxon>Fungi</taxon>
        <taxon>Fungi incertae sedis</taxon>
        <taxon>Mucoromycota</taxon>
        <taxon>Mortierellomycotina</taxon>
        <taxon>Mortierellomycetes</taxon>
        <taxon>Mortierellales</taxon>
        <taxon>Mortierellaceae</taxon>
        <taxon>Mortierella</taxon>
    </lineage>
</organism>
<accession>A0A9P8CY82</accession>
<protein>
    <recommendedName>
        <fullName evidence="4">A20-type domain-containing protein</fullName>
    </recommendedName>
</protein>
<evidence type="ECO:0000256" key="3">
    <source>
        <dbReference type="ARBA" id="ARBA00022833"/>
    </source>
</evidence>
<dbReference type="PANTHER" id="PTHR10634:SF67">
    <property type="entry name" value="AN1-TYPE ZINC FINGER PROTEIN 3"/>
    <property type="match status" value="1"/>
</dbReference>
<evidence type="ECO:0000313" key="6">
    <source>
        <dbReference type="Proteomes" id="UP000717515"/>
    </source>
</evidence>
<name>A0A9P8CY82_MORAP</name>
<sequence length="222" mass="23292">MIPTPATLVMEDNNAQNLPITCANGCGFYGNPINNNMCSKCFKEVSQKNSAASNNATSAPAGSVVSPQKQTLPELPLTQLAPAAASPPTSAPPAPTQQPAIALTASAIVRQPPQPAPHVEGMAPVALSPVAAGSSGADSPAPGERPVQANKGRCFMCRAKIPLAKQAINKCRCEYVFCDTHKALDKHDCDFDFAKMGKDLLTKANPKLNDKPRGGRSFTRLD</sequence>
<evidence type="ECO:0000259" key="4">
    <source>
        <dbReference type="PROSITE" id="PS51036"/>
    </source>
</evidence>
<dbReference type="SMART" id="SM00154">
    <property type="entry name" value="ZnF_AN1"/>
    <property type="match status" value="1"/>
</dbReference>
<feature type="domain" description="A20-type" evidence="4">
    <location>
        <begin position="16"/>
        <end position="50"/>
    </location>
</feature>
<dbReference type="PANTHER" id="PTHR10634">
    <property type="entry name" value="AN1-TYPE ZINC FINGER PROTEIN"/>
    <property type="match status" value="1"/>
</dbReference>
<dbReference type="InterPro" id="IPR035896">
    <property type="entry name" value="AN1-like_Znf"/>
</dbReference>